<protein>
    <submittedName>
        <fullName evidence="2">Uncharacterized protein</fullName>
    </submittedName>
</protein>
<reference evidence="2 3" key="1">
    <citation type="submission" date="2024-10" db="EMBL/GenBank/DDBJ databases">
        <authorList>
            <person name="Kim D."/>
        </authorList>
    </citation>
    <scope>NUCLEOTIDE SEQUENCE [LARGE SCALE GENOMIC DNA]</scope>
    <source>
        <strain evidence="2">BH-2024</strain>
    </source>
</reference>
<dbReference type="Proteomes" id="UP001620626">
    <property type="component" value="Unassembled WGS sequence"/>
</dbReference>
<evidence type="ECO:0000256" key="1">
    <source>
        <dbReference type="SAM" id="Coils"/>
    </source>
</evidence>
<evidence type="ECO:0000313" key="3">
    <source>
        <dbReference type="Proteomes" id="UP001620626"/>
    </source>
</evidence>
<keyword evidence="1" id="KW-0175">Coiled coil</keyword>
<proteinExistence type="predicted"/>
<sequence>MQFEGDNLDFSSLSEENGFGKDDFRKGVLLYLCYGGNETAMLVNNVAITVPILNYIFIRLLLEQLFEFILESPNPFTMQKRICVGGHHPIDLPKSLSLPARVMASKGIQPQVRSDDKEIYQLFNRLNGQVQQLQQMVAQLESEKRMLERMVVMKVEPMDMEDSTAELPGIKGGGEHCPVDFEVAFGMERMSLNG</sequence>
<gene>
    <name evidence="2" type="ORF">niasHT_014537</name>
</gene>
<dbReference type="EMBL" id="JBICBT010000563">
    <property type="protein sequence ID" value="KAL3109603.1"/>
    <property type="molecule type" value="Genomic_DNA"/>
</dbReference>
<accession>A0ABD2L378</accession>
<dbReference type="AlphaFoldDB" id="A0ABD2L378"/>
<name>A0ABD2L378_9BILA</name>
<evidence type="ECO:0000313" key="2">
    <source>
        <dbReference type="EMBL" id="KAL3109603.1"/>
    </source>
</evidence>
<feature type="coiled-coil region" evidence="1">
    <location>
        <begin position="123"/>
        <end position="150"/>
    </location>
</feature>
<organism evidence="2 3">
    <name type="scientific">Heterodera trifolii</name>
    <dbReference type="NCBI Taxonomy" id="157864"/>
    <lineage>
        <taxon>Eukaryota</taxon>
        <taxon>Metazoa</taxon>
        <taxon>Ecdysozoa</taxon>
        <taxon>Nematoda</taxon>
        <taxon>Chromadorea</taxon>
        <taxon>Rhabditida</taxon>
        <taxon>Tylenchina</taxon>
        <taxon>Tylenchomorpha</taxon>
        <taxon>Tylenchoidea</taxon>
        <taxon>Heteroderidae</taxon>
        <taxon>Heteroderinae</taxon>
        <taxon>Heterodera</taxon>
    </lineage>
</organism>
<comment type="caution">
    <text evidence="2">The sequence shown here is derived from an EMBL/GenBank/DDBJ whole genome shotgun (WGS) entry which is preliminary data.</text>
</comment>
<keyword evidence="3" id="KW-1185">Reference proteome</keyword>